<organism evidence="1 2">
    <name type="scientific">Romanomermis culicivorax</name>
    <name type="common">Nematode worm</name>
    <dbReference type="NCBI Taxonomy" id="13658"/>
    <lineage>
        <taxon>Eukaryota</taxon>
        <taxon>Metazoa</taxon>
        <taxon>Ecdysozoa</taxon>
        <taxon>Nematoda</taxon>
        <taxon>Enoplea</taxon>
        <taxon>Dorylaimia</taxon>
        <taxon>Mermithida</taxon>
        <taxon>Mermithoidea</taxon>
        <taxon>Mermithidae</taxon>
        <taxon>Romanomermis</taxon>
    </lineage>
</organism>
<accession>A0A915JNZ3</accession>
<proteinExistence type="predicted"/>
<keyword evidence="1" id="KW-1185">Reference proteome</keyword>
<reference evidence="2" key="1">
    <citation type="submission" date="2022-11" db="UniProtKB">
        <authorList>
            <consortium name="WormBaseParasite"/>
        </authorList>
    </citation>
    <scope>IDENTIFICATION</scope>
</reference>
<evidence type="ECO:0000313" key="2">
    <source>
        <dbReference type="WBParaSite" id="nRc.2.0.1.t27920-RA"/>
    </source>
</evidence>
<dbReference type="Proteomes" id="UP000887565">
    <property type="component" value="Unplaced"/>
</dbReference>
<protein>
    <submittedName>
        <fullName evidence="2">Uncharacterized protein</fullName>
    </submittedName>
</protein>
<dbReference type="AlphaFoldDB" id="A0A915JNZ3"/>
<evidence type="ECO:0000313" key="1">
    <source>
        <dbReference type="Proteomes" id="UP000887565"/>
    </source>
</evidence>
<sequence length="61" mass="7277">MLYIVIEDRYDAQLEVYFMDHFATNNNQASKEDKKTVSNFRTYCNNFKSRAGAGTLWRQLY</sequence>
<dbReference type="WBParaSite" id="nRc.2.0.1.t27920-RA">
    <property type="protein sequence ID" value="nRc.2.0.1.t27920-RA"/>
    <property type="gene ID" value="nRc.2.0.1.g27920"/>
</dbReference>
<name>A0A915JNZ3_ROMCU</name>